<comment type="caution">
    <text evidence="2">The sequence shown here is derived from an EMBL/GenBank/DDBJ whole genome shotgun (WGS) entry which is preliminary data.</text>
</comment>
<dbReference type="EMBL" id="CAUYUE010000005">
    <property type="protein sequence ID" value="CAK0774979.1"/>
    <property type="molecule type" value="Genomic_DNA"/>
</dbReference>
<accession>A0AAV1I2F1</accession>
<evidence type="ECO:0000313" key="2">
    <source>
        <dbReference type="EMBL" id="CAK0774979.1"/>
    </source>
</evidence>
<evidence type="ECO:0000256" key="1">
    <source>
        <dbReference type="SAM" id="MobiDB-lite"/>
    </source>
</evidence>
<keyword evidence="3" id="KW-1185">Reference proteome</keyword>
<sequence length="712" mass="79811">MDATTIEGIGNHVRHDHDMNEDGDPYVDLWGFVQILSFIGVRGSLFTETVGAGIIDDLCDDADQVSDIKKAVEKVVEKNEDDEEVYFWRSKDEIAWQCKCQCCEAGPWETRQDMWDHLRESGHDAEWVTEKQQGILQDREGVEGCALCDRERFRSEAARAAHLLTKSHLDAAERAERREQRRLGHRVQGRAHAARAAREERPAILRMEDYAVEGTEGSDRPQLHRVGRAFPRRQIPAPTSPSNEPISEVPQGGAQSPTALTPEAALPTTTCSDVPRQTAPLMSPQLGDPVPEVPTDESTGGDASDAAPEVPRGPTLVIESAPGPSERAMIVAETATRSMDRAGEVDGYSDAPQDDFVTYLLSRFSEPQKRMFAESYGVYMREDMRNKFCIDLDLAFKWLGFTRKDSAVKLMQKHLIEGQDFAFQRAAECANWSQNGRIADKYMLTPRGFKKLLMRARTEQGDAATDYFLEIEDALLAYNTLKRTNAGVSQFDSSARARRNGLRLRSVTDSINTHVSGLYFGVPERTWAMLKPLNPSYSPSLLAVERAEMTVIKFGMKRGDTDRTEQHCTAFQGFYLLDHVPTEHMAEVEDLLKAWLRNEGLLFEGLHENRKSRDTELTVVVTQADYARVVERTLVLIKQVDDRKRRLLGVGECAREEEARAEQEKAKAVQMTETTAQVAFQTRLAEIELVKLGLLPAQALSACQPRATCTSS</sequence>
<feature type="region of interest" description="Disordered" evidence="1">
    <location>
        <begin position="214"/>
        <end position="320"/>
    </location>
</feature>
<feature type="compositionally biased region" description="Basic residues" evidence="1">
    <location>
        <begin position="183"/>
        <end position="195"/>
    </location>
</feature>
<evidence type="ECO:0000313" key="3">
    <source>
        <dbReference type="Proteomes" id="UP001314263"/>
    </source>
</evidence>
<feature type="compositionally biased region" description="Low complexity" evidence="1">
    <location>
        <begin position="257"/>
        <end position="270"/>
    </location>
</feature>
<proteinExistence type="predicted"/>
<name>A0AAV1I2F1_9CHLO</name>
<gene>
    <name evidence="2" type="ORF">CVIRNUC_004221</name>
</gene>
<reference evidence="2 3" key="1">
    <citation type="submission" date="2023-10" db="EMBL/GenBank/DDBJ databases">
        <authorList>
            <person name="Maclean D."/>
            <person name="Macfadyen A."/>
        </authorList>
    </citation>
    <scope>NUCLEOTIDE SEQUENCE [LARGE SCALE GENOMIC DNA]</scope>
</reference>
<feature type="region of interest" description="Disordered" evidence="1">
    <location>
        <begin position="179"/>
        <end position="200"/>
    </location>
</feature>
<dbReference type="Proteomes" id="UP001314263">
    <property type="component" value="Unassembled WGS sequence"/>
</dbReference>
<dbReference type="AlphaFoldDB" id="A0AAV1I2F1"/>
<protein>
    <submittedName>
        <fullName evidence="2">Uncharacterized protein</fullName>
    </submittedName>
</protein>
<organism evidence="2 3">
    <name type="scientific">Coccomyxa viridis</name>
    <dbReference type="NCBI Taxonomy" id="1274662"/>
    <lineage>
        <taxon>Eukaryota</taxon>
        <taxon>Viridiplantae</taxon>
        <taxon>Chlorophyta</taxon>
        <taxon>core chlorophytes</taxon>
        <taxon>Trebouxiophyceae</taxon>
        <taxon>Trebouxiophyceae incertae sedis</taxon>
        <taxon>Coccomyxaceae</taxon>
        <taxon>Coccomyxa</taxon>
    </lineage>
</organism>